<keyword evidence="7 11" id="KW-0560">Oxidoreductase</keyword>
<dbReference type="GO" id="GO:0006636">
    <property type="term" value="P:unsaturated fatty acid biosynthetic process"/>
    <property type="evidence" value="ECO:0007669"/>
    <property type="project" value="TreeGrafter"/>
</dbReference>
<dbReference type="AlphaFoldDB" id="K5X329"/>
<evidence type="ECO:0000313" key="14">
    <source>
        <dbReference type="EMBL" id="EKM57212.1"/>
    </source>
</evidence>
<dbReference type="GO" id="GO:0004768">
    <property type="term" value="F:stearoyl-CoA 9-desaturase activity"/>
    <property type="evidence" value="ECO:0007669"/>
    <property type="project" value="TreeGrafter"/>
</dbReference>
<dbReference type="HOGENOM" id="CLU_924716_0_0_1"/>
<keyword evidence="3 11" id="KW-0444">Lipid biosynthesis</keyword>
<dbReference type="InterPro" id="IPR015876">
    <property type="entry name" value="Acyl-CoA_DS"/>
</dbReference>
<dbReference type="STRING" id="650164.K5X329"/>
<dbReference type="GO" id="GO:0005789">
    <property type="term" value="C:endoplasmic reticulum membrane"/>
    <property type="evidence" value="ECO:0007669"/>
    <property type="project" value="TreeGrafter"/>
</dbReference>
<keyword evidence="10 11" id="KW-0275">Fatty acid biosynthesis</keyword>
<evidence type="ECO:0000256" key="12">
    <source>
        <dbReference type="SAM" id="MobiDB-lite"/>
    </source>
</evidence>
<reference evidence="14 15" key="1">
    <citation type="journal article" date="2012" name="BMC Genomics">
        <title>Comparative genomics of the white-rot fungi, Phanerochaete carnosa and P. chrysosporium, to elucidate the genetic basis of the distinct wood types they colonize.</title>
        <authorList>
            <person name="Suzuki H."/>
            <person name="MacDonald J."/>
            <person name="Syed K."/>
            <person name="Salamov A."/>
            <person name="Hori C."/>
            <person name="Aerts A."/>
            <person name="Henrissat B."/>
            <person name="Wiebenga A."/>
            <person name="vanKuyk P.A."/>
            <person name="Barry K."/>
            <person name="Lindquist E."/>
            <person name="LaButti K."/>
            <person name="Lapidus A."/>
            <person name="Lucas S."/>
            <person name="Coutinho P."/>
            <person name="Gong Y."/>
            <person name="Samejima M."/>
            <person name="Mahadevan R."/>
            <person name="Abou-Zaid M."/>
            <person name="de Vries R.P."/>
            <person name="Igarashi K."/>
            <person name="Yadav J.S."/>
            <person name="Grigoriev I.V."/>
            <person name="Master E.R."/>
        </authorList>
    </citation>
    <scope>NUCLEOTIDE SEQUENCE [LARGE SCALE GENOMIC DNA]</scope>
    <source>
        <strain evidence="14 15">HHB-10118-sp</strain>
    </source>
</reference>
<evidence type="ECO:0000256" key="8">
    <source>
        <dbReference type="ARBA" id="ARBA00023098"/>
    </source>
</evidence>
<evidence type="ECO:0000256" key="13">
    <source>
        <dbReference type="SAM" id="Phobius"/>
    </source>
</evidence>
<feature type="region of interest" description="Disordered" evidence="12">
    <location>
        <begin position="152"/>
        <end position="172"/>
    </location>
</feature>
<evidence type="ECO:0000256" key="7">
    <source>
        <dbReference type="ARBA" id="ARBA00023002"/>
    </source>
</evidence>
<evidence type="ECO:0000256" key="9">
    <source>
        <dbReference type="ARBA" id="ARBA00023136"/>
    </source>
</evidence>
<dbReference type="GO" id="GO:0005506">
    <property type="term" value="F:iron ion binding"/>
    <property type="evidence" value="ECO:0007669"/>
    <property type="project" value="TreeGrafter"/>
</dbReference>
<dbReference type="GeneID" id="18911029"/>
<comment type="subcellular location">
    <subcellularLocation>
        <location evidence="1">Membrane</location>
        <topology evidence="1">Multi-pass membrane protein</topology>
    </subcellularLocation>
</comment>
<sequence>MAFVVETRTGLPPLGLAPNLKDLAKEEVPTRSRRHTMGLGITAIFDISDLSKGLVIRWYVWLLLGCSLVLPTVVGGLGWGEWKGRSFFAGVAHLCFVRHSTSCANSLAHRLGETPVVDDKNTPRVRFVTTLVAVGESYHNFRHQFPMDYRTRPGERSEGLSENEVNKDQPTMGPKRLWAMQDGLAWATDVQELSVEQLAELSLIVIAGFIRGVADEHLVTVFEARRDPASLEQVRSHWRSGPGLRGTTSFVSRRDAEQRGHPRPSVVRKFVVFGYLLMTRRVDKYMEVFDRARENWKANEL</sequence>
<feature type="compositionally biased region" description="Basic and acidic residues" evidence="12">
    <location>
        <begin position="152"/>
        <end position="167"/>
    </location>
</feature>
<evidence type="ECO:0008006" key="16">
    <source>
        <dbReference type="Google" id="ProtNLM"/>
    </source>
</evidence>
<evidence type="ECO:0000256" key="5">
    <source>
        <dbReference type="ARBA" id="ARBA00022832"/>
    </source>
</evidence>
<dbReference type="Proteomes" id="UP000008370">
    <property type="component" value="Unassembled WGS sequence"/>
</dbReference>
<comment type="similarity">
    <text evidence="2 11">Belongs to the fatty acid desaturase type 1 family.</text>
</comment>
<keyword evidence="9 13" id="KW-0472">Membrane</keyword>
<evidence type="ECO:0000313" key="15">
    <source>
        <dbReference type="Proteomes" id="UP000008370"/>
    </source>
</evidence>
<dbReference type="RefSeq" id="XP_007395033.1">
    <property type="nucleotide sequence ID" value="XM_007394971.1"/>
</dbReference>
<dbReference type="EMBL" id="JH930471">
    <property type="protein sequence ID" value="EKM57212.1"/>
    <property type="molecule type" value="Genomic_DNA"/>
</dbReference>
<keyword evidence="8" id="KW-0443">Lipid metabolism</keyword>
<organism evidence="14 15">
    <name type="scientific">Phanerochaete carnosa (strain HHB-10118-sp)</name>
    <name type="common">White-rot fungus</name>
    <name type="synonym">Peniophora carnosa</name>
    <dbReference type="NCBI Taxonomy" id="650164"/>
    <lineage>
        <taxon>Eukaryota</taxon>
        <taxon>Fungi</taxon>
        <taxon>Dikarya</taxon>
        <taxon>Basidiomycota</taxon>
        <taxon>Agaricomycotina</taxon>
        <taxon>Agaricomycetes</taxon>
        <taxon>Polyporales</taxon>
        <taxon>Phanerochaetaceae</taxon>
        <taxon>Phanerochaete</taxon>
    </lineage>
</organism>
<keyword evidence="4 11" id="KW-0812">Transmembrane</keyword>
<evidence type="ECO:0000256" key="11">
    <source>
        <dbReference type="RuleBase" id="RU000581"/>
    </source>
</evidence>
<evidence type="ECO:0000256" key="10">
    <source>
        <dbReference type="ARBA" id="ARBA00023160"/>
    </source>
</evidence>
<dbReference type="KEGG" id="pco:PHACADRAFT_194778"/>
<evidence type="ECO:0000256" key="3">
    <source>
        <dbReference type="ARBA" id="ARBA00022516"/>
    </source>
</evidence>
<dbReference type="PRINTS" id="PR00075">
    <property type="entry name" value="FACDDSATRASE"/>
</dbReference>
<accession>K5X329</accession>
<keyword evidence="5" id="KW-0276">Fatty acid metabolism</keyword>
<evidence type="ECO:0000256" key="2">
    <source>
        <dbReference type="ARBA" id="ARBA00009295"/>
    </source>
</evidence>
<dbReference type="PANTHER" id="PTHR11351:SF31">
    <property type="entry name" value="DESATURASE 1, ISOFORM A-RELATED"/>
    <property type="match status" value="1"/>
</dbReference>
<comment type="cofactor">
    <cofactor evidence="11">
        <name>Fe(2+)</name>
        <dbReference type="ChEBI" id="CHEBI:29033"/>
    </cofactor>
</comment>
<gene>
    <name evidence="14" type="ORF">PHACADRAFT_194778</name>
</gene>
<keyword evidence="6 13" id="KW-1133">Transmembrane helix</keyword>
<feature type="transmembrane region" description="Helical" evidence="13">
    <location>
        <begin position="58"/>
        <end position="79"/>
    </location>
</feature>
<evidence type="ECO:0000256" key="6">
    <source>
        <dbReference type="ARBA" id="ARBA00022989"/>
    </source>
</evidence>
<evidence type="ECO:0000256" key="4">
    <source>
        <dbReference type="ARBA" id="ARBA00022692"/>
    </source>
</evidence>
<proteinExistence type="inferred from homology"/>
<dbReference type="OrthoDB" id="10260134at2759"/>
<evidence type="ECO:0000256" key="1">
    <source>
        <dbReference type="ARBA" id="ARBA00004141"/>
    </source>
</evidence>
<protein>
    <recommendedName>
        <fullName evidence="16">Fatty acid desaturase domain-containing protein</fullName>
    </recommendedName>
</protein>
<keyword evidence="15" id="KW-1185">Reference proteome</keyword>
<dbReference type="PANTHER" id="PTHR11351">
    <property type="entry name" value="ACYL-COA DESATURASE"/>
    <property type="match status" value="1"/>
</dbReference>
<name>K5X329_PHACS</name>
<comment type="domain">
    <text evidence="11">The histidine box domains are involved in binding the catalytic metal ions.</text>
</comment>
<dbReference type="InParanoid" id="K5X329"/>